<name>A0A9D9H248_9BACT</name>
<evidence type="ECO:0000259" key="2">
    <source>
        <dbReference type="PROSITE" id="PS51462"/>
    </source>
</evidence>
<organism evidence="3 4">
    <name type="scientific">Candidatus Pullibacteroides excrementavium</name>
    <dbReference type="NCBI Taxonomy" id="2840905"/>
    <lineage>
        <taxon>Bacteria</taxon>
        <taxon>Pseudomonadati</taxon>
        <taxon>Bacteroidota</taxon>
        <taxon>Bacteroidia</taxon>
        <taxon>Bacteroidales</taxon>
        <taxon>Candidatus Pullibacteroides</taxon>
    </lineage>
</organism>
<dbReference type="Proteomes" id="UP000823612">
    <property type="component" value="Unassembled WGS sequence"/>
</dbReference>
<dbReference type="InterPro" id="IPR015797">
    <property type="entry name" value="NUDIX_hydrolase-like_dom_sf"/>
</dbReference>
<dbReference type="GO" id="GO:0016787">
    <property type="term" value="F:hydrolase activity"/>
    <property type="evidence" value="ECO:0007669"/>
    <property type="project" value="UniProtKB-KW"/>
</dbReference>
<accession>A0A9D9H248</accession>
<dbReference type="PRINTS" id="PR00502">
    <property type="entry name" value="NUDIXFAMILY"/>
</dbReference>
<dbReference type="SUPFAM" id="SSF55811">
    <property type="entry name" value="Nudix"/>
    <property type="match status" value="1"/>
</dbReference>
<feature type="domain" description="Nudix hydrolase" evidence="2">
    <location>
        <begin position="41"/>
        <end position="191"/>
    </location>
</feature>
<dbReference type="AlphaFoldDB" id="A0A9D9H248"/>
<evidence type="ECO:0000313" key="3">
    <source>
        <dbReference type="EMBL" id="MBO8433551.1"/>
    </source>
</evidence>
<protein>
    <submittedName>
        <fullName evidence="3">NUDIX domain-containing protein</fullName>
    </submittedName>
</protein>
<dbReference type="InterPro" id="IPR020476">
    <property type="entry name" value="Nudix_hydrolase"/>
</dbReference>
<proteinExistence type="predicted"/>
<evidence type="ECO:0000256" key="1">
    <source>
        <dbReference type="ARBA" id="ARBA00022801"/>
    </source>
</evidence>
<gene>
    <name evidence="3" type="ORF">IAB08_09730</name>
</gene>
<dbReference type="Gene3D" id="3.90.79.10">
    <property type="entry name" value="Nucleoside Triphosphate Pyrophosphohydrolase"/>
    <property type="match status" value="1"/>
</dbReference>
<evidence type="ECO:0000313" key="4">
    <source>
        <dbReference type="Proteomes" id="UP000823612"/>
    </source>
</evidence>
<comment type="caution">
    <text evidence="3">The sequence shown here is derived from an EMBL/GenBank/DDBJ whole genome shotgun (WGS) entry which is preliminary data.</text>
</comment>
<reference evidence="3" key="1">
    <citation type="submission" date="2020-10" db="EMBL/GenBank/DDBJ databases">
        <authorList>
            <person name="Gilroy R."/>
        </authorList>
    </citation>
    <scope>NUCLEOTIDE SEQUENCE</scope>
    <source>
        <strain evidence="3">2889</strain>
    </source>
</reference>
<sequence length="199" mass="22939">MDELTEFAKNGFRRLPNYSTVCLDCHGMEEKVYRDFIASFPVVEASGGLVRCPKENIEAEGKEKVPSPKEAKSDYLYLYIYRNSMWDLPKGKKEKGETDQENALREVEEETGMKHLKLLDFIKTTYHFIESKQGIALKKSNWFGMEIPRMQATKPQTEEGITQAVWIDKEGIRQRMPLMYASIAYLTDLYFGGLEGLSK</sequence>
<dbReference type="InterPro" id="IPR000086">
    <property type="entry name" value="NUDIX_hydrolase_dom"/>
</dbReference>
<reference evidence="3" key="2">
    <citation type="journal article" date="2021" name="PeerJ">
        <title>Extensive microbial diversity within the chicken gut microbiome revealed by metagenomics and culture.</title>
        <authorList>
            <person name="Gilroy R."/>
            <person name="Ravi A."/>
            <person name="Getino M."/>
            <person name="Pursley I."/>
            <person name="Horton D.L."/>
            <person name="Alikhan N.F."/>
            <person name="Baker D."/>
            <person name="Gharbi K."/>
            <person name="Hall N."/>
            <person name="Watson M."/>
            <person name="Adriaenssens E.M."/>
            <person name="Foster-Nyarko E."/>
            <person name="Jarju S."/>
            <person name="Secka A."/>
            <person name="Antonio M."/>
            <person name="Oren A."/>
            <person name="Chaudhuri R.R."/>
            <person name="La Ragione R."/>
            <person name="Hildebrand F."/>
            <person name="Pallen M.J."/>
        </authorList>
    </citation>
    <scope>NUCLEOTIDE SEQUENCE</scope>
    <source>
        <strain evidence="3">2889</strain>
    </source>
</reference>
<dbReference type="Pfam" id="PF00293">
    <property type="entry name" value="NUDIX"/>
    <property type="match status" value="1"/>
</dbReference>
<dbReference type="PROSITE" id="PS51462">
    <property type="entry name" value="NUDIX"/>
    <property type="match status" value="1"/>
</dbReference>
<dbReference type="EMBL" id="JADIMZ010000147">
    <property type="protein sequence ID" value="MBO8433551.1"/>
    <property type="molecule type" value="Genomic_DNA"/>
</dbReference>
<keyword evidence="1" id="KW-0378">Hydrolase</keyword>